<reference evidence="2" key="1">
    <citation type="submission" date="2021-01" db="EMBL/GenBank/DDBJ databases">
        <authorList>
            <person name="Corre E."/>
            <person name="Pelletier E."/>
            <person name="Niang G."/>
            <person name="Scheremetjew M."/>
            <person name="Finn R."/>
            <person name="Kale V."/>
            <person name="Holt S."/>
            <person name="Cochrane G."/>
            <person name="Meng A."/>
            <person name="Brown T."/>
            <person name="Cohen L."/>
        </authorList>
    </citation>
    <scope>NUCLEOTIDE SEQUENCE</scope>
    <source>
        <strain evidence="2">CCAC1681</strain>
    </source>
</reference>
<dbReference type="InterPro" id="IPR012312">
    <property type="entry name" value="Hemerythrin-like"/>
</dbReference>
<gene>
    <name evidence="2" type="ORF">MSP1401_LOCUS1670</name>
</gene>
<organism evidence="2">
    <name type="scientific">Micromonas pusilla</name>
    <name type="common">Picoplanktonic green alga</name>
    <name type="synonym">Chromulina pusilla</name>
    <dbReference type="NCBI Taxonomy" id="38833"/>
    <lineage>
        <taxon>Eukaryota</taxon>
        <taxon>Viridiplantae</taxon>
        <taxon>Chlorophyta</taxon>
        <taxon>Mamiellophyceae</taxon>
        <taxon>Mamiellales</taxon>
        <taxon>Mamiellaceae</taxon>
        <taxon>Micromonas</taxon>
    </lineage>
</organism>
<dbReference type="Gene3D" id="1.20.120.520">
    <property type="entry name" value="nmb1532 protein domain like"/>
    <property type="match status" value="1"/>
</dbReference>
<dbReference type="AlphaFoldDB" id="A0A7S0GNZ4"/>
<proteinExistence type="predicted"/>
<dbReference type="EMBL" id="HBEN01002024">
    <property type="protein sequence ID" value="CAD8431816.1"/>
    <property type="molecule type" value="Transcribed_RNA"/>
</dbReference>
<feature type="domain" description="Hemerythrin-like" evidence="1">
    <location>
        <begin position="30"/>
        <end position="155"/>
    </location>
</feature>
<dbReference type="Pfam" id="PF01814">
    <property type="entry name" value="Hemerythrin"/>
    <property type="match status" value="1"/>
</dbReference>
<evidence type="ECO:0000313" key="2">
    <source>
        <dbReference type="EMBL" id="CAD8431816.1"/>
    </source>
</evidence>
<dbReference type="CDD" id="cd12108">
    <property type="entry name" value="Hr-like"/>
    <property type="match status" value="1"/>
</dbReference>
<protein>
    <recommendedName>
        <fullName evidence="1">Hemerythrin-like domain-containing protein</fullName>
    </recommendedName>
</protein>
<name>A0A7S0GNZ4_MICPS</name>
<accession>A0A7S0GNZ4</accession>
<sequence>MPLANIESYAKDGAVADKADLWTYPETSDGWYRIHNTIKAEMAKFSAGIAACKSPLEAWQVEALQAYWKGHSDLTHDHHKHEDEMFTPMLKEKVNYPEKLEADHEALTKMMAGVDAAAGKLAAGGDVSALVAVFEPYRKTMEAHLKEEEEIVVPLMRAYFEPEFVGKKVEEIMKTMDKTLMGSFVHHQGSKKDFQAFQKQEGIPSFVWYLNFKACRAKYRAAMETRIQALLTGAAPTKKLISKKDLALAMKVGETAPGKYSWKITPESAAAPATAGNAT</sequence>
<evidence type="ECO:0000259" key="1">
    <source>
        <dbReference type="Pfam" id="PF01814"/>
    </source>
</evidence>